<evidence type="ECO:0000256" key="1">
    <source>
        <dbReference type="SAM" id="Phobius"/>
    </source>
</evidence>
<dbReference type="AlphaFoldDB" id="A0A1M7LSG4"/>
<evidence type="ECO:0008006" key="4">
    <source>
        <dbReference type="Google" id="ProtNLM"/>
    </source>
</evidence>
<proteinExistence type="predicted"/>
<dbReference type="RefSeq" id="WP_139277563.1">
    <property type="nucleotide sequence ID" value="NZ_FRCT01000015.1"/>
</dbReference>
<reference evidence="2 3" key="1">
    <citation type="submission" date="2016-11" db="EMBL/GenBank/DDBJ databases">
        <authorList>
            <person name="Jaros S."/>
            <person name="Januszkiewicz K."/>
            <person name="Wedrychowicz H."/>
        </authorList>
    </citation>
    <scope>NUCLEOTIDE SEQUENCE [LARGE SCALE GENOMIC DNA]</scope>
    <source>
        <strain evidence="2 3">Y1</strain>
    </source>
</reference>
<evidence type="ECO:0000313" key="3">
    <source>
        <dbReference type="Proteomes" id="UP000184394"/>
    </source>
</evidence>
<accession>A0A1M7LSG4</accession>
<keyword evidence="1" id="KW-0472">Membrane</keyword>
<evidence type="ECO:0000313" key="2">
    <source>
        <dbReference type="EMBL" id="SHM81146.1"/>
    </source>
</evidence>
<sequence length="267" mass="30648">MERIIQKVNRLFHGNKRQMLTAAALFFIVYVLLLAGIFSYFHSEDAVTNKYIAQNAAVRLLEPEWDDVGQNKAKASEPGMTIPKNPYARNEGQNNLYIRLKMTLTLGRFDGSGRYPEYESDFNNNTRRINSILNVIKMKNGNTTSPLFSWEPNSVDIENRSLKSDCNNDDYYMENMGIRTLNDGTTEQVFYFYYINRTKTGESSEMRVVKPQEETAELFHQLEIPVLKKDYLGVFDQSYNISIEAQAVTVNPAESAAISVQKNNFNQ</sequence>
<name>A0A1M7LSG4_RUMFL</name>
<dbReference type="EMBL" id="FRCT01000015">
    <property type="protein sequence ID" value="SHM81146.1"/>
    <property type="molecule type" value="Genomic_DNA"/>
</dbReference>
<dbReference type="OrthoDB" id="1820535at2"/>
<feature type="transmembrane region" description="Helical" evidence="1">
    <location>
        <begin position="20"/>
        <end position="41"/>
    </location>
</feature>
<organism evidence="2 3">
    <name type="scientific">Ruminococcus flavefaciens</name>
    <dbReference type="NCBI Taxonomy" id="1265"/>
    <lineage>
        <taxon>Bacteria</taxon>
        <taxon>Bacillati</taxon>
        <taxon>Bacillota</taxon>
        <taxon>Clostridia</taxon>
        <taxon>Eubacteriales</taxon>
        <taxon>Oscillospiraceae</taxon>
        <taxon>Ruminococcus</taxon>
    </lineage>
</organism>
<dbReference type="Proteomes" id="UP000184394">
    <property type="component" value="Unassembled WGS sequence"/>
</dbReference>
<gene>
    <name evidence="2" type="ORF">SAMN04487860_11542</name>
</gene>
<keyword evidence="1" id="KW-0812">Transmembrane</keyword>
<protein>
    <recommendedName>
        <fullName evidence="4">Alternate signal-mediated exported protein, CPF_0494 family</fullName>
    </recommendedName>
</protein>
<keyword evidence="1" id="KW-1133">Transmembrane helix</keyword>